<reference evidence="3 4" key="1">
    <citation type="submission" date="2023-10" db="EMBL/GenBank/DDBJ databases">
        <title>Complete genome sequence of Shewanella sp. DAU334.</title>
        <authorList>
            <person name="Lee Y.-S."/>
            <person name="Jeong H.-R."/>
            <person name="Hwang E.-J."/>
            <person name="Choi Y.-L."/>
            <person name="Kim G.-D."/>
        </authorList>
    </citation>
    <scope>NUCLEOTIDE SEQUENCE [LARGE SCALE GENOMIC DNA]</scope>
    <source>
        <strain evidence="3 4">DAU334</strain>
    </source>
</reference>
<dbReference type="SUPFAM" id="SSF48452">
    <property type="entry name" value="TPR-like"/>
    <property type="match status" value="1"/>
</dbReference>
<protein>
    <submittedName>
        <fullName evidence="3">Tetratricopeptide repeat protein</fullName>
    </submittedName>
</protein>
<dbReference type="RefSeq" id="WP_310472433.1">
    <property type="nucleotide sequence ID" value="NZ_CP136522.1"/>
</dbReference>
<accession>A0ABZ0JY65</accession>
<sequence length="358" mass="39451">MSVINKMLKDLDKRQQPHGIERIETTQGMILPEQKSKLPMLAASVLSLIVGGLIVFFVSNPKSFSLHESADTTQQKSTNATVSTPQAQPASKAQEAQAGSGQDGQNDNVTQINHQRNTVVDNNVAAEPVQQVPVAVTQGGQAKPAVEPAPEPHVTNKVAVKEVKLTPKQLALKQMILAHDAKHAGLPDEALAYYEAALAYNPALHQARRQIASLYYGQNKLSEAEHILKQGQLLFPQEYEFYLLLARIQQALGDNQQALLSLKKIPDSSDIAIQKWQQQSELAQKEQDFPTVENSFRLLAQAEPNRGRWWLGLGYALDSQKNYTEANEAYQQALAQGDLSSKAQAYVDNRLVQLGAFQ</sequence>
<feature type="region of interest" description="Disordered" evidence="1">
    <location>
        <begin position="1"/>
        <end position="23"/>
    </location>
</feature>
<dbReference type="InterPro" id="IPR011990">
    <property type="entry name" value="TPR-like_helical_dom_sf"/>
</dbReference>
<feature type="region of interest" description="Disordered" evidence="1">
    <location>
        <begin position="69"/>
        <end position="109"/>
    </location>
</feature>
<evidence type="ECO:0000256" key="1">
    <source>
        <dbReference type="SAM" id="MobiDB-lite"/>
    </source>
</evidence>
<feature type="compositionally biased region" description="Polar residues" evidence="1">
    <location>
        <begin position="71"/>
        <end position="91"/>
    </location>
</feature>
<dbReference type="EMBL" id="CP136522">
    <property type="protein sequence ID" value="WOT04797.1"/>
    <property type="molecule type" value="Genomic_DNA"/>
</dbReference>
<gene>
    <name evidence="3" type="ORF">RGE70_16000</name>
</gene>
<dbReference type="Pfam" id="PF14559">
    <property type="entry name" value="TPR_19"/>
    <property type="match status" value="1"/>
</dbReference>
<evidence type="ECO:0000256" key="2">
    <source>
        <dbReference type="SAM" id="Phobius"/>
    </source>
</evidence>
<evidence type="ECO:0000313" key="4">
    <source>
        <dbReference type="Proteomes" id="UP001529491"/>
    </source>
</evidence>
<proteinExistence type="predicted"/>
<name>A0ABZ0JY65_9GAMM</name>
<dbReference type="Gene3D" id="1.25.40.10">
    <property type="entry name" value="Tetratricopeptide repeat domain"/>
    <property type="match status" value="2"/>
</dbReference>
<dbReference type="SMART" id="SM00028">
    <property type="entry name" value="TPR"/>
    <property type="match status" value="3"/>
</dbReference>
<keyword evidence="4" id="KW-1185">Reference proteome</keyword>
<feature type="compositionally biased region" description="Basic and acidic residues" evidence="1">
    <location>
        <begin position="7"/>
        <end position="23"/>
    </location>
</feature>
<keyword evidence="2" id="KW-0472">Membrane</keyword>
<organism evidence="3 4">
    <name type="scientific">Shewanella youngdeokensis</name>
    <dbReference type="NCBI Taxonomy" id="2999068"/>
    <lineage>
        <taxon>Bacteria</taxon>
        <taxon>Pseudomonadati</taxon>
        <taxon>Pseudomonadota</taxon>
        <taxon>Gammaproteobacteria</taxon>
        <taxon>Alteromonadales</taxon>
        <taxon>Shewanellaceae</taxon>
        <taxon>Shewanella</taxon>
    </lineage>
</organism>
<keyword evidence="2" id="KW-0812">Transmembrane</keyword>
<feature type="transmembrane region" description="Helical" evidence="2">
    <location>
        <begin position="38"/>
        <end position="58"/>
    </location>
</feature>
<feature type="compositionally biased region" description="Polar residues" evidence="1">
    <location>
        <begin position="97"/>
        <end position="109"/>
    </location>
</feature>
<keyword evidence="2" id="KW-1133">Transmembrane helix</keyword>
<dbReference type="InterPro" id="IPR019734">
    <property type="entry name" value="TPR_rpt"/>
</dbReference>
<dbReference type="Proteomes" id="UP001529491">
    <property type="component" value="Chromosome"/>
</dbReference>
<dbReference type="Pfam" id="PF13432">
    <property type="entry name" value="TPR_16"/>
    <property type="match status" value="1"/>
</dbReference>
<evidence type="ECO:0000313" key="3">
    <source>
        <dbReference type="EMBL" id="WOT04797.1"/>
    </source>
</evidence>